<accession>A0A5V6RMJ1</accession>
<evidence type="ECO:0000313" key="1">
    <source>
        <dbReference type="EMBL" id="EBU8272205.1"/>
    </source>
</evidence>
<proteinExistence type="predicted"/>
<gene>
    <name evidence="1" type="ORF">DLL80_23850</name>
</gene>
<sequence>MEYIKAFRKAGEPTAAAPDYLCEKVRQAGLDNWQRYHTVEDMSRDISADIESLDRFEFLAVDEAGKLTGMLIATQEENPHHGDFLLTRYAFSIDPKSLSVGYRWLFKLSQMLDLDGTLYTKKSGKDTIYRFKNND</sequence>
<protein>
    <submittedName>
        <fullName evidence="1">Uncharacterized protein</fullName>
    </submittedName>
</protein>
<dbReference type="AlphaFoldDB" id="A0A5V6RMJ1"/>
<reference evidence="1" key="1">
    <citation type="submission" date="2018-05" db="EMBL/GenBank/DDBJ databases">
        <authorList>
            <person name="Ashton P.M."/>
            <person name="Dallman T."/>
            <person name="Nair S."/>
            <person name="De Pinna E."/>
            <person name="Peters T."/>
            <person name="Grant K."/>
        </authorList>
    </citation>
    <scope>NUCLEOTIDE SEQUENCE</scope>
    <source>
        <strain evidence="1">412137</strain>
    </source>
</reference>
<name>A0A5V6RMJ1_SALNE</name>
<comment type="caution">
    <text evidence="1">The sequence shown here is derived from an EMBL/GenBank/DDBJ whole genome shotgun (WGS) entry which is preliminary data.</text>
</comment>
<dbReference type="EMBL" id="AAHDHY010000035">
    <property type="protein sequence ID" value="EBU8272205.1"/>
    <property type="molecule type" value="Genomic_DNA"/>
</dbReference>
<organism evidence="1">
    <name type="scientific">Salmonella newport</name>
    <dbReference type="NCBI Taxonomy" id="108619"/>
    <lineage>
        <taxon>Bacteria</taxon>
        <taxon>Pseudomonadati</taxon>
        <taxon>Pseudomonadota</taxon>
        <taxon>Gammaproteobacteria</taxon>
        <taxon>Enterobacterales</taxon>
        <taxon>Enterobacteriaceae</taxon>
        <taxon>Salmonella</taxon>
    </lineage>
</organism>